<evidence type="ECO:0000256" key="5">
    <source>
        <dbReference type="ARBA" id="ARBA00043884"/>
    </source>
</evidence>
<feature type="binding site" evidence="7">
    <location>
        <position position="190"/>
    </location>
    <ligand>
        <name>L-aspartate</name>
        <dbReference type="ChEBI" id="CHEBI:29991"/>
    </ligand>
</feature>
<dbReference type="SUPFAM" id="SSF53671">
    <property type="entry name" value="Aspartate/ornithine carbamoyltransferase"/>
    <property type="match status" value="1"/>
</dbReference>
<gene>
    <name evidence="7" type="primary">pyrB</name>
    <name evidence="10" type="ORF">ARMA_0711</name>
</gene>
<protein>
    <recommendedName>
        <fullName evidence="7">Aspartate carbamoyltransferase</fullName>
        <ecNumber evidence="7">2.1.3.2</ecNumber>
    </recommendedName>
    <alternativeName>
        <fullName evidence="7">Aspartate transcarbamylase</fullName>
        <shortName evidence="7">ATCase</shortName>
    </alternativeName>
</protein>
<dbReference type="RefSeq" id="WP_082374054.1">
    <property type="nucleotide sequence ID" value="NZ_BBZA01000039.1"/>
</dbReference>
<dbReference type="InterPro" id="IPR036901">
    <property type="entry name" value="Asp/Orn_carbamoylTrfase_sf"/>
</dbReference>
<dbReference type="PANTHER" id="PTHR45753">
    <property type="entry name" value="ORNITHINE CARBAMOYLTRANSFERASE, MITOCHONDRIAL"/>
    <property type="match status" value="1"/>
</dbReference>
<comment type="function">
    <text evidence="5 7">Catalyzes the condensation of carbamoyl phosphate and aspartate to form carbamoyl aspartate and inorganic phosphate, the committed step in the de novo pyrimidine nucleotide biosynthesis pathway.</text>
</comment>
<evidence type="ECO:0000313" key="10">
    <source>
        <dbReference type="EMBL" id="GAP62288.1"/>
    </source>
</evidence>
<sequence length="332" mass="37332">MTNQQTLVFDEATIFNNLPGKNAFYQQDILAVSQFNRQKLDYLFALAERMRQVVEARGGIDLLKHRVLAALFYEPSTRTSSSFIAAMERLGGSVIPITQGVQFSSVSKGESLPDTVRTLEQYADVIVLRHPEKGSAATAAHYASVPVINAGDGPGEHPTQALLDLFTILEEMGTIDGLTIAMVGDLRYGRTVHSLTELLLEYNVKLRFVSPEILRMPLDLMNKVRDAGYDVRETYDVHEVIGEADVLYVTRVQKERFTDLAQYEQVKDYYTITPELLAHAKERMVVMHPLPRVGEISYEVDKDPRAAYFRQVRNGLYIRMALLAAVLCRGEA</sequence>
<dbReference type="PROSITE" id="PS00097">
    <property type="entry name" value="CARBAMOYLTRANSFERASE"/>
    <property type="match status" value="1"/>
</dbReference>
<dbReference type="Pfam" id="PF02729">
    <property type="entry name" value="OTCace_N"/>
    <property type="match status" value="1"/>
</dbReference>
<dbReference type="InterPro" id="IPR002082">
    <property type="entry name" value="Asp_carbamoyltransf"/>
</dbReference>
<evidence type="ECO:0000256" key="3">
    <source>
        <dbReference type="ARBA" id="ARBA00022679"/>
    </source>
</evidence>
<dbReference type="AlphaFoldDB" id="A0A0M9UBW8"/>
<dbReference type="Pfam" id="PF00185">
    <property type="entry name" value="OTCace"/>
    <property type="match status" value="1"/>
</dbReference>
<dbReference type="InParanoid" id="A0A0M9UBW8"/>
<comment type="caution">
    <text evidence="10">The sequence shown here is derived from an EMBL/GenBank/DDBJ whole genome shotgun (WGS) entry which is preliminary data.</text>
</comment>
<evidence type="ECO:0000313" key="11">
    <source>
        <dbReference type="Proteomes" id="UP000037784"/>
    </source>
</evidence>
<name>A0A0M9UBW8_9CHLR</name>
<dbReference type="NCBIfam" id="NF002032">
    <property type="entry name" value="PRK00856.1"/>
    <property type="match status" value="1"/>
</dbReference>
<dbReference type="OrthoDB" id="9774690at2"/>
<keyword evidence="4 7" id="KW-0665">Pyrimidine biosynthesis</keyword>
<comment type="catalytic activity">
    <reaction evidence="6 7">
        <text>carbamoyl phosphate + L-aspartate = N-carbamoyl-L-aspartate + phosphate + H(+)</text>
        <dbReference type="Rhea" id="RHEA:20013"/>
        <dbReference type="ChEBI" id="CHEBI:15378"/>
        <dbReference type="ChEBI" id="CHEBI:29991"/>
        <dbReference type="ChEBI" id="CHEBI:32814"/>
        <dbReference type="ChEBI" id="CHEBI:43474"/>
        <dbReference type="ChEBI" id="CHEBI:58228"/>
        <dbReference type="EC" id="2.1.3.2"/>
    </reaction>
</comment>
<feature type="binding site" evidence="7">
    <location>
        <position position="251"/>
    </location>
    <ligand>
        <name>L-aspartate</name>
        <dbReference type="ChEBI" id="CHEBI:29991"/>
    </ligand>
</feature>
<dbReference type="NCBIfam" id="TIGR00670">
    <property type="entry name" value="asp_carb_tr"/>
    <property type="match status" value="1"/>
</dbReference>
<dbReference type="GO" id="GO:0044205">
    <property type="term" value="P:'de novo' UMP biosynthetic process"/>
    <property type="evidence" value="ECO:0007669"/>
    <property type="project" value="UniProtKB-UniRule"/>
</dbReference>
<dbReference type="GO" id="GO:0006520">
    <property type="term" value="P:amino acid metabolic process"/>
    <property type="evidence" value="ECO:0007669"/>
    <property type="project" value="InterPro"/>
</dbReference>
<dbReference type="EC" id="2.1.3.2" evidence="7"/>
<dbReference type="EMBL" id="BBZA01000039">
    <property type="protein sequence ID" value="GAP62288.1"/>
    <property type="molecule type" value="Genomic_DNA"/>
</dbReference>
<keyword evidence="3 7" id="KW-0808">Transferase</keyword>
<dbReference type="InterPro" id="IPR006131">
    <property type="entry name" value="Asp_carbamoyltransf_Asp/Orn-bd"/>
</dbReference>
<feature type="domain" description="Aspartate/ornithine carbamoyltransferase Asp/Orn-binding" evidence="8">
    <location>
        <begin position="176"/>
        <end position="325"/>
    </location>
</feature>
<keyword evidence="11" id="KW-1185">Reference proteome</keyword>
<dbReference type="Proteomes" id="UP000037784">
    <property type="component" value="Unassembled WGS sequence"/>
</dbReference>
<evidence type="ECO:0000256" key="4">
    <source>
        <dbReference type="ARBA" id="ARBA00022975"/>
    </source>
</evidence>
<evidence type="ECO:0000256" key="2">
    <source>
        <dbReference type="ARBA" id="ARBA00008896"/>
    </source>
</evidence>
<dbReference type="InterPro" id="IPR006132">
    <property type="entry name" value="Asp/Orn_carbamoyltranf_P-bd"/>
</dbReference>
<dbReference type="STRING" id="872965.SE16_08155"/>
<dbReference type="HAMAP" id="MF_00001">
    <property type="entry name" value="Asp_carb_tr"/>
    <property type="match status" value="1"/>
</dbReference>
<dbReference type="GO" id="GO:0006207">
    <property type="term" value="P:'de novo' pyrimidine nucleobase biosynthetic process"/>
    <property type="evidence" value="ECO:0007669"/>
    <property type="project" value="InterPro"/>
</dbReference>
<feature type="domain" description="Aspartate/ornithine carbamoyltransferase carbamoyl-P binding" evidence="9">
    <location>
        <begin position="28"/>
        <end position="170"/>
    </location>
</feature>
<feature type="binding site" evidence="7">
    <location>
        <position position="157"/>
    </location>
    <ligand>
        <name>carbamoyl phosphate</name>
        <dbReference type="ChEBI" id="CHEBI:58228"/>
    </ligand>
</feature>
<evidence type="ECO:0000256" key="6">
    <source>
        <dbReference type="ARBA" id="ARBA00048859"/>
    </source>
</evidence>
<dbReference type="PRINTS" id="PR00100">
    <property type="entry name" value="AOTCASE"/>
</dbReference>
<feature type="binding site" evidence="7">
    <location>
        <position position="290"/>
    </location>
    <ligand>
        <name>carbamoyl phosphate</name>
        <dbReference type="ChEBI" id="CHEBI:58228"/>
    </ligand>
</feature>
<comment type="similarity">
    <text evidence="2 7">Belongs to the aspartate/ornithine carbamoyltransferase superfamily. ATCase family.</text>
</comment>
<evidence type="ECO:0000256" key="7">
    <source>
        <dbReference type="HAMAP-Rule" id="MF_00001"/>
    </source>
</evidence>
<dbReference type="PANTHER" id="PTHR45753:SF6">
    <property type="entry name" value="ASPARTATE CARBAMOYLTRANSFERASE"/>
    <property type="match status" value="1"/>
</dbReference>
<feature type="binding site" evidence="7">
    <location>
        <position position="160"/>
    </location>
    <ligand>
        <name>carbamoyl phosphate</name>
        <dbReference type="ChEBI" id="CHEBI:58228"/>
    </ligand>
</feature>
<dbReference type="FunFam" id="3.40.50.1370:FF:000005">
    <property type="entry name" value="CAD protein-like isoform X1"/>
    <property type="match status" value="1"/>
</dbReference>
<proteinExistence type="inferred from homology"/>
<dbReference type="UniPathway" id="UPA00070">
    <property type="reaction ID" value="UER00116"/>
</dbReference>
<feature type="binding site" evidence="7">
    <location>
        <position position="79"/>
    </location>
    <ligand>
        <name>carbamoyl phosphate</name>
        <dbReference type="ChEBI" id="CHEBI:58228"/>
    </ligand>
</feature>
<reference evidence="11" key="2">
    <citation type="submission" date="2015-08" db="EMBL/GenBank/DDBJ databases">
        <title>Draft Genome Sequence of a Heterotrophic Facultative Anaerobic Bacterium Ardenticatena maritima Strain 110S.</title>
        <authorList>
            <person name="Kawaichi S."/>
            <person name="Yoshida T."/>
            <person name="Sako Y."/>
            <person name="Nakamura R."/>
        </authorList>
    </citation>
    <scope>NUCLEOTIDE SEQUENCE [LARGE SCALE GENOMIC DNA]</scope>
    <source>
        <strain evidence="11">110S</strain>
    </source>
</reference>
<dbReference type="InterPro" id="IPR006130">
    <property type="entry name" value="Asp/Orn_carbamoylTrfase"/>
</dbReference>
<reference evidence="10 11" key="1">
    <citation type="journal article" date="2015" name="Genome Announc.">
        <title>Draft Genome Sequence of a Heterotrophic Facultative Anaerobic Thermophilic Bacterium, Ardenticatena maritima Strain 110ST.</title>
        <authorList>
            <person name="Kawaichi S."/>
            <person name="Yoshida T."/>
            <person name="Sako Y."/>
            <person name="Nakamura R."/>
        </authorList>
    </citation>
    <scope>NUCLEOTIDE SEQUENCE [LARGE SCALE GENOMIC DNA]</scope>
    <source>
        <strain evidence="10 11">110S</strain>
    </source>
</reference>
<feature type="binding site" evidence="7">
    <location>
        <position position="291"/>
    </location>
    <ligand>
        <name>carbamoyl phosphate</name>
        <dbReference type="ChEBI" id="CHEBI:58228"/>
    </ligand>
</feature>
<dbReference type="PRINTS" id="PR00101">
    <property type="entry name" value="ATCASE"/>
</dbReference>
<comment type="subunit">
    <text evidence="7">Heterododecamer (2C3:3R2) of six catalytic PyrB chains organized as two trimers (C3), and six regulatory PyrI chains organized as three dimers (R2).</text>
</comment>
<dbReference type="GO" id="GO:0016597">
    <property type="term" value="F:amino acid binding"/>
    <property type="evidence" value="ECO:0007669"/>
    <property type="project" value="InterPro"/>
</dbReference>
<dbReference type="FunFam" id="3.40.50.1370:FF:000002">
    <property type="entry name" value="Aspartate carbamoyltransferase 2"/>
    <property type="match status" value="1"/>
</dbReference>
<evidence type="ECO:0000259" key="8">
    <source>
        <dbReference type="Pfam" id="PF00185"/>
    </source>
</evidence>
<accession>A0A0M9UBW8</accession>
<dbReference type="Gene3D" id="3.40.50.1370">
    <property type="entry name" value="Aspartate/ornithine carbamoyltransferase"/>
    <property type="match status" value="2"/>
</dbReference>
<feature type="binding site" evidence="7">
    <location>
        <position position="108"/>
    </location>
    <ligand>
        <name>L-aspartate</name>
        <dbReference type="ChEBI" id="CHEBI:29991"/>
    </ligand>
</feature>
<dbReference type="FunCoup" id="A0A0M9UBW8">
    <property type="interactions" value="467"/>
</dbReference>
<organism evidence="10 11">
    <name type="scientific">Ardenticatena maritima</name>
    <dbReference type="NCBI Taxonomy" id="872965"/>
    <lineage>
        <taxon>Bacteria</taxon>
        <taxon>Bacillati</taxon>
        <taxon>Chloroflexota</taxon>
        <taxon>Ardenticatenia</taxon>
        <taxon>Ardenticatenales</taxon>
        <taxon>Ardenticatenaceae</taxon>
        <taxon>Ardenticatena</taxon>
    </lineage>
</organism>
<evidence type="ECO:0000259" key="9">
    <source>
        <dbReference type="Pfam" id="PF02729"/>
    </source>
</evidence>
<dbReference type="GO" id="GO:0004070">
    <property type="term" value="F:aspartate carbamoyltransferase activity"/>
    <property type="evidence" value="ECO:0007669"/>
    <property type="project" value="UniProtKB-UniRule"/>
</dbReference>
<comment type="pathway">
    <text evidence="1 7">Pyrimidine metabolism; UMP biosynthesis via de novo pathway; (S)-dihydroorotate from bicarbonate: step 2/3.</text>
</comment>
<evidence type="ECO:0000256" key="1">
    <source>
        <dbReference type="ARBA" id="ARBA00004852"/>
    </source>
</evidence>
<feature type="binding site" evidence="7">
    <location>
        <position position="78"/>
    </location>
    <ligand>
        <name>carbamoyl phosphate</name>
        <dbReference type="ChEBI" id="CHEBI:58228"/>
    </ligand>
</feature>
<feature type="binding site" evidence="7">
    <location>
        <position position="129"/>
    </location>
    <ligand>
        <name>carbamoyl phosphate</name>
        <dbReference type="ChEBI" id="CHEBI:58228"/>
    </ligand>
</feature>